<keyword evidence="7" id="KW-1185">Reference proteome</keyword>
<dbReference type="STRING" id="1447872.A0A1J9PIN4"/>
<dbReference type="GO" id="GO:0003677">
    <property type="term" value="F:DNA binding"/>
    <property type="evidence" value="ECO:0007669"/>
    <property type="project" value="UniProtKB-KW"/>
</dbReference>
<protein>
    <recommendedName>
        <fullName evidence="5">Zn(2)-C6 fungal-type domain-containing protein</fullName>
    </recommendedName>
</protein>
<dbReference type="InterPro" id="IPR001138">
    <property type="entry name" value="Zn2Cys6_DnaBD"/>
</dbReference>
<feature type="domain" description="Zn(2)-C6 fungal-type" evidence="5">
    <location>
        <begin position="18"/>
        <end position="62"/>
    </location>
</feature>
<keyword evidence="2" id="KW-0238">DNA-binding</keyword>
<dbReference type="SUPFAM" id="SSF57701">
    <property type="entry name" value="Zn2/Cys6 DNA-binding domain"/>
    <property type="match status" value="1"/>
</dbReference>
<dbReference type="GO" id="GO:0000981">
    <property type="term" value="F:DNA-binding transcription factor activity, RNA polymerase II-specific"/>
    <property type="evidence" value="ECO:0007669"/>
    <property type="project" value="InterPro"/>
</dbReference>
<sequence length="751" mass="83979">MQEQQAERGPRGKYSRLICRGCRSRKIKCVLPHPDEIVPSGVPQAAGKSCERCRNFNLECIVERTSLGRPAAKRIRREDSHARNGPRLLTEPNVGADEIVPISATRPSNLEIRGFLYSEEITDKSLILQKGCRFNQPELLVTIHDNQEVFQSMIEPDCFLSSILANDQAFGAAIPHATSYQHSTALADLISYDVAAMLDNCLVWHRFFLSQTPTLVSIRDRLSSDECASANCATNLLFALLCLIAFEAPESPLGQEHLQLKRSVQLAVSRYGQEFIFSPPIHRDSVVVSLLLSDYRPTALACSQNVSHKAIKSGLYVNLAHRIADRLELLPTQASSKPGESKAAEHFGLDFFFADALQGLQVFCYDVLLEGFITKPLQIMRKVVGCMKPRIDICQNVLKYRQCSPSVIYHIQYMTATYILMEALVDMKQSWSSLERLSIVMEQCERKCMEQITQNDTLLAAVSHCGKQDELSAVHSLLKMRFHSVCTVICGAGLFYATILRVRFQASGRIGSDPEVCCDEAVQVGAQVIDTYKNIACEKALNLSAFMSRFGGPYPNKLGAILEMFIECAGKLELSGVAFRPPPRQLVLDIVFVCKNIVENNVIQLKSFGKLHENLDRQLMWFENCARCIESMVVSPGHSIDVAFAGGCLYAASSKIVHRLYEFMQNLKIRVSKEENGKEKSVRFEAPPDSHGDFEFPSHAWGSWPEVGGFNIFDTLQGQFDWPSALSPLPEFELQSTSIDHRIDGKQTHHS</sequence>
<dbReference type="PROSITE" id="PS50048">
    <property type="entry name" value="ZN2_CY6_FUNGAL_2"/>
    <property type="match status" value="1"/>
</dbReference>
<reference evidence="6 7" key="1">
    <citation type="submission" date="2015-07" db="EMBL/GenBank/DDBJ databases">
        <title>Emmonsia species relationships and genome sequence.</title>
        <authorList>
            <consortium name="The Broad Institute Genomics Platform"/>
            <person name="Cuomo C.A."/>
            <person name="Munoz J.F."/>
            <person name="Imamovic A."/>
            <person name="Priest M.E."/>
            <person name="Young S."/>
            <person name="Clay O.K."/>
            <person name="McEwen J.G."/>
        </authorList>
    </citation>
    <scope>NUCLEOTIDE SEQUENCE [LARGE SCALE GENOMIC DNA]</scope>
    <source>
        <strain evidence="6 7">UAMH 9510</strain>
    </source>
</reference>
<dbReference type="EMBL" id="LGRN01000139">
    <property type="protein sequence ID" value="OJD15762.1"/>
    <property type="molecule type" value="Genomic_DNA"/>
</dbReference>
<dbReference type="InterPro" id="IPR036864">
    <property type="entry name" value="Zn2-C6_fun-type_DNA-bd_sf"/>
</dbReference>
<evidence type="ECO:0000313" key="7">
    <source>
        <dbReference type="Proteomes" id="UP000182235"/>
    </source>
</evidence>
<evidence type="ECO:0000256" key="1">
    <source>
        <dbReference type="ARBA" id="ARBA00023015"/>
    </source>
</evidence>
<dbReference type="GO" id="GO:0008270">
    <property type="term" value="F:zinc ion binding"/>
    <property type="evidence" value="ECO:0007669"/>
    <property type="project" value="InterPro"/>
</dbReference>
<evidence type="ECO:0000313" key="6">
    <source>
        <dbReference type="EMBL" id="OJD15762.1"/>
    </source>
</evidence>
<keyword evidence="1" id="KW-0805">Transcription regulation</keyword>
<keyword evidence="3" id="KW-0804">Transcription</keyword>
<evidence type="ECO:0000256" key="3">
    <source>
        <dbReference type="ARBA" id="ARBA00023163"/>
    </source>
</evidence>
<dbReference type="Proteomes" id="UP000182235">
    <property type="component" value="Unassembled WGS sequence"/>
</dbReference>
<evidence type="ECO:0000256" key="4">
    <source>
        <dbReference type="ARBA" id="ARBA00023242"/>
    </source>
</evidence>
<dbReference type="VEuPathDB" id="FungiDB:AJ78_04019"/>
<accession>A0A1J9PIN4</accession>
<evidence type="ECO:0000259" key="5">
    <source>
        <dbReference type="PROSITE" id="PS50048"/>
    </source>
</evidence>
<comment type="caution">
    <text evidence="6">The sequence shown here is derived from an EMBL/GenBank/DDBJ whole genome shotgun (WGS) entry which is preliminary data.</text>
</comment>
<dbReference type="AlphaFoldDB" id="A0A1J9PIN4"/>
<dbReference type="OrthoDB" id="2129491at2759"/>
<keyword evidence="4" id="KW-0539">Nucleus</keyword>
<dbReference type="CDD" id="cd00067">
    <property type="entry name" value="GAL4"/>
    <property type="match status" value="1"/>
</dbReference>
<evidence type="ECO:0000256" key="2">
    <source>
        <dbReference type="ARBA" id="ARBA00023125"/>
    </source>
</evidence>
<name>A0A1J9PIN4_9EURO</name>
<organism evidence="6 7">
    <name type="scientific">Emergomyces pasteurianus Ep9510</name>
    <dbReference type="NCBI Taxonomy" id="1447872"/>
    <lineage>
        <taxon>Eukaryota</taxon>
        <taxon>Fungi</taxon>
        <taxon>Dikarya</taxon>
        <taxon>Ascomycota</taxon>
        <taxon>Pezizomycotina</taxon>
        <taxon>Eurotiomycetes</taxon>
        <taxon>Eurotiomycetidae</taxon>
        <taxon>Onygenales</taxon>
        <taxon>Ajellomycetaceae</taxon>
        <taxon>Emergomyces</taxon>
    </lineage>
</organism>
<gene>
    <name evidence="6" type="ORF">AJ78_04019</name>
</gene>
<proteinExistence type="predicted"/>
<dbReference type="Gene3D" id="4.10.240.10">
    <property type="entry name" value="Zn(2)-C6 fungal-type DNA-binding domain"/>
    <property type="match status" value="1"/>
</dbReference>